<evidence type="ECO:0000256" key="2">
    <source>
        <dbReference type="ARBA" id="ARBA00022763"/>
    </source>
</evidence>
<dbReference type="SUPFAM" id="SSF46785">
    <property type="entry name" value="Winged helix' DNA-binding domain"/>
    <property type="match status" value="1"/>
</dbReference>
<dbReference type="CDD" id="cd18795">
    <property type="entry name" value="SF2_C_Ski2"/>
    <property type="match status" value="1"/>
</dbReference>
<dbReference type="SMART" id="SM00490">
    <property type="entry name" value="HELICc"/>
    <property type="match status" value="1"/>
</dbReference>
<dbReference type="SUPFAM" id="SSF158702">
    <property type="entry name" value="Sec63 N-terminal domain-like"/>
    <property type="match status" value="1"/>
</dbReference>
<keyword evidence="4 10" id="KW-0347">Helicase</keyword>
<keyword evidence="15" id="KW-1185">Reference proteome</keyword>
<dbReference type="GO" id="GO:0005524">
    <property type="term" value="F:ATP binding"/>
    <property type="evidence" value="ECO:0007669"/>
    <property type="project" value="UniProtKB-UniRule"/>
</dbReference>
<evidence type="ECO:0000259" key="13">
    <source>
        <dbReference type="PROSITE" id="PS51194"/>
    </source>
</evidence>
<evidence type="ECO:0000256" key="10">
    <source>
        <dbReference type="HAMAP-Rule" id="MF_00442"/>
    </source>
</evidence>
<keyword evidence="3 10" id="KW-0378">Hydrolase</keyword>
<dbReference type="Pfam" id="PF21280">
    <property type="entry name" value="Helicase_dom4_arc"/>
    <property type="match status" value="1"/>
</dbReference>
<evidence type="ECO:0000313" key="14">
    <source>
        <dbReference type="EMBL" id="MFC6952140.1"/>
    </source>
</evidence>
<dbReference type="PROSITE" id="PS51194">
    <property type="entry name" value="HELICASE_CTER"/>
    <property type="match status" value="1"/>
</dbReference>
<dbReference type="InterPro" id="IPR050474">
    <property type="entry name" value="Hel308_SKI2-like"/>
</dbReference>
<evidence type="ECO:0000256" key="5">
    <source>
        <dbReference type="ARBA" id="ARBA00022840"/>
    </source>
</evidence>
<evidence type="ECO:0000256" key="3">
    <source>
        <dbReference type="ARBA" id="ARBA00022801"/>
    </source>
</evidence>
<dbReference type="SMART" id="SM00487">
    <property type="entry name" value="DEXDc"/>
    <property type="match status" value="1"/>
</dbReference>
<dbReference type="AlphaFoldDB" id="A0ABD5VA20"/>
<proteinExistence type="inferred from homology"/>
<dbReference type="InterPro" id="IPR014001">
    <property type="entry name" value="Helicase_ATP-bd"/>
</dbReference>
<dbReference type="RefSeq" id="WP_336349132.1">
    <property type="nucleotide sequence ID" value="NZ_JAZAQL010000001.1"/>
</dbReference>
<dbReference type="SUPFAM" id="SSF52540">
    <property type="entry name" value="P-loop containing nucleoside triphosphate hydrolases"/>
    <property type="match status" value="1"/>
</dbReference>
<dbReference type="Proteomes" id="UP001596395">
    <property type="component" value="Unassembled WGS sequence"/>
</dbReference>
<dbReference type="PANTHER" id="PTHR47961">
    <property type="entry name" value="DNA POLYMERASE THETA, PUTATIVE (AFU_ORTHOLOGUE AFUA_1G05260)-RELATED"/>
    <property type="match status" value="1"/>
</dbReference>
<organism evidence="14 15">
    <name type="scientific">Halorubellus litoreus</name>
    <dbReference type="NCBI Taxonomy" id="755308"/>
    <lineage>
        <taxon>Archaea</taxon>
        <taxon>Methanobacteriati</taxon>
        <taxon>Methanobacteriota</taxon>
        <taxon>Stenosarchaea group</taxon>
        <taxon>Halobacteria</taxon>
        <taxon>Halobacteriales</taxon>
        <taxon>Halorubellaceae</taxon>
        <taxon>Halorubellus</taxon>
    </lineage>
</organism>
<evidence type="ECO:0000256" key="4">
    <source>
        <dbReference type="ARBA" id="ARBA00022806"/>
    </source>
</evidence>
<dbReference type="EMBL" id="JBHSXN010000001">
    <property type="protein sequence ID" value="MFC6952140.1"/>
    <property type="molecule type" value="Genomic_DNA"/>
</dbReference>
<feature type="binding site" evidence="10">
    <location>
        <position position="28"/>
    </location>
    <ligand>
        <name>ATP</name>
        <dbReference type="ChEBI" id="CHEBI:30616"/>
    </ligand>
</feature>
<dbReference type="GO" id="GO:0003677">
    <property type="term" value="F:DNA binding"/>
    <property type="evidence" value="ECO:0007669"/>
    <property type="project" value="UniProtKB-UniRule"/>
</dbReference>
<keyword evidence="2 10" id="KW-0227">DNA damage</keyword>
<comment type="subunit">
    <text evidence="10">Monomer.</text>
</comment>
<comment type="catalytic activity">
    <reaction evidence="9 10">
        <text>Couples ATP hydrolysis with the unwinding of duplex DNA by translocating in the 3'-5' direction.</text>
        <dbReference type="EC" id="5.6.2.4"/>
    </reaction>
</comment>
<sequence>MDVADLPLDDEFVAHFESQGVEELYPTQVAAVEAGVCNGERVLAAIPTASGKTLVAELAMLTADGPALYVVPLRALASEKFDEFDALPGVSVGMATGDFDATDEDLAEHDVVVATSEKVDSAIRNGASWVEALSCVVVDEIHLLDAEGRGPTLEVTIAKLRRLTPDVQLVGLSATVGNARAIADWLDAELVASDWRPVDLKTGVYADDAMQFSDGEVRRVPAGEQGAARALASDVVEGEDGQCLVFVNSRRGAQDLALTLVDEFYATPADVAEELQSTARTATGVELARCAAHGVAFHHAGLASEQRRVVERAFRDRELKVIVATPTLAAGVNVPARRVVVRDHERWNGSEMEPLSVLEVHQMFGRAGRPHLDPYGEAVVVAESHEVDDVRERYVEAEPEPVRSKLRSQRALRTHVLASVASGFADSRAAILELLDETFYAHQRREGGGVDGEDANDDVDATSDDGGEEETADDGDDGGIDDVVDEVLTYLDAVGMLARDGQSVRATPLGDLVSRVYVDPVTGASVVEALERASTLPHVTALTVLELVCDTRDMPTVYVRDDEAGQVSDAAMRRRDELARDVMDFDGDYQAWLDSLKTALLLEDVSEGMDVEQLSEQYGVEPGDVRRSVERAEWLLTATESLTEHVDADLSAVAAVIRETRDDLVAVDV</sequence>
<dbReference type="Pfam" id="PF00270">
    <property type="entry name" value="DEAD"/>
    <property type="match status" value="1"/>
</dbReference>
<reference evidence="14 15" key="1">
    <citation type="journal article" date="2019" name="Int. J. Syst. Evol. Microbiol.">
        <title>The Global Catalogue of Microorganisms (GCM) 10K type strain sequencing project: providing services to taxonomists for standard genome sequencing and annotation.</title>
        <authorList>
            <consortium name="The Broad Institute Genomics Platform"/>
            <consortium name="The Broad Institute Genome Sequencing Center for Infectious Disease"/>
            <person name="Wu L."/>
            <person name="Ma J."/>
        </authorList>
    </citation>
    <scope>NUCLEOTIDE SEQUENCE [LARGE SCALE GENOMIC DNA]</scope>
    <source>
        <strain evidence="14 15">GX26</strain>
    </source>
</reference>
<dbReference type="GO" id="GO:0006281">
    <property type="term" value="P:DNA repair"/>
    <property type="evidence" value="ECO:0007669"/>
    <property type="project" value="UniProtKB-UniRule"/>
</dbReference>
<keyword evidence="7 10" id="KW-0234">DNA repair</keyword>
<dbReference type="InterPro" id="IPR036390">
    <property type="entry name" value="WH_DNA-bd_sf"/>
</dbReference>
<comment type="caution">
    <text evidence="14">The sequence shown here is derived from an EMBL/GenBank/DDBJ whole genome shotgun (WGS) entry which is preliminary data.</text>
</comment>
<dbReference type="PROSITE" id="PS51192">
    <property type="entry name" value="HELICASE_ATP_BIND_1"/>
    <property type="match status" value="1"/>
</dbReference>
<evidence type="ECO:0000256" key="11">
    <source>
        <dbReference type="SAM" id="MobiDB-lite"/>
    </source>
</evidence>
<feature type="region of interest" description="Disordered" evidence="11">
    <location>
        <begin position="445"/>
        <end position="480"/>
    </location>
</feature>
<dbReference type="GO" id="GO:0016818">
    <property type="term" value="F:hydrolase activity, acting on acid anhydrides, in phosphorus-containing anhydrides"/>
    <property type="evidence" value="ECO:0007669"/>
    <property type="project" value="UniProtKB-UniRule"/>
</dbReference>
<feature type="domain" description="Helicase ATP-binding" evidence="12">
    <location>
        <begin position="33"/>
        <end position="194"/>
    </location>
</feature>
<dbReference type="Gene3D" id="3.40.50.300">
    <property type="entry name" value="P-loop containing nucleotide triphosphate hydrolases"/>
    <property type="match status" value="2"/>
</dbReference>
<gene>
    <name evidence="10" type="primary">hel308</name>
    <name evidence="14" type="ORF">ACFQGB_04620</name>
</gene>
<evidence type="ECO:0000256" key="7">
    <source>
        <dbReference type="ARBA" id="ARBA00023204"/>
    </source>
</evidence>
<evidence type="ECO:0000256" key="8">
    <source>
        <dbReference type="ARBA" id="ARBA00023235"/>
    </source>
</evidence>
<keyword evidence="1 10" id="KW-0547">Nucleotide-binding</keyword>
<dbReference type="HAMAP" id="MF_00442">
    <property type="entry name" value="Helicase_Hel308"/>
    <property type="match status" value="1"/>
</dbReference>
<keyword evidence="6 10" id="KW-0238">DNA-binding</keyword>
<evidence type="ECO:0000256" key="6">
    <source>
        <dbReference type="ARBA" id="ARBA00023125"/>
    </source>
</evidence>
<dbReference type="EC" id="5.6.2.4" evidence="10"/>
<dbReference type="Pfam" id="PF00271">
    <property type="entry name" value="Helicase_C"/>
    <property type="match status" value="1"/>
</dbReference>
<comment type="function">
    <text evidence="10">DNA-dependent ATPase and 3'-5' DNA helicase that may be involved in repair of stalled replication forks.</text>
</comment>
<dbReference type="InterPro" id="IPR027417">
    <property type="entry name" value="P-loop_NTPase"/>
</dbReference>
<evidence type="ECO:0000256" key="9">
    <source>
        <dbReference type="ARBA" id="ARBA00034617"/>
    </source>
</evidence>
<protein>
    <recommendedName>
        <fullName evidence="10">ATP-dependent DNA helicase Hel308</fullName>
        <ecNumber evidence="10">5.6.2.4</ecNumber>
    </recommendedName>
    <alternativeName>
        <fullName evidence="10">DNA 3'-5' helicase Hel308</fullName>
    </alternativeName>
</protein>
<name>A0ABD5VA20_9EURY</name>
<comment type="catalytic activity">
    <reaction evidence="10">
        <text>ATP + H2O = ADP + phosphate + H(+)</text>
        <dbReference type="Rhea" id="RHEA:13065"/>
        <dbReference type="ChEBI" id="CHEBI:15377"/>
        <dbReference type="ChEBI" id="CHEBI:15378"/>
        <dbReference type="ChEBI" id="CHEBI:30616"/>
        <dbReference type="ChEBI" id="CHEBI:43474"/>
        <dbReference type="ChEBI" id="CHEBI:456216"/>
        <dbReference type="EC" id="5.6.2.4"/>
    </reaction>
</comment>
<dbReference type="Gene3D" id="1.10.3380.30">
    <property type="match status" value="2"/>
</dbReference>
<feature type="domain" description="Helicase C-terminal" evidence="13">
    <location>
        <begin position="230"/>
        <end position="418"/>
    </location>
</feature>
<accession>A0ABD5VA20</accession>
<evidence type="ECO:0000259" key="12">
    <source>
        <dbReference type="PROSITE" id="PS51192"/>
    </source>
</evidence>
<feature type="compositionally biased region" description="Acidic residues" evidence="11">
    <location>
        <begin position="451"/>
        <end position="480"/>
    </location>
</feature>
<dbReference type="InterPro" id="IPR001650">
    <property type="entry name" value="Helicase_C-like"/>
</dbReference>
<dbReference type="PANTHER" id="PTHR47961:SF10">
    <property type="entry name" value="ATP-DEPENDENT DNA HELICASE HEL308"/>
    <property type="match status" value="1"/>
</dbReference>
<evidence type="ECO:0000313" key="15">
    <source>
        <dbReference type="Proteomes" id="UP001596395"/>
    </source>
</evidence>
<evidence type="ECO:0000256" key="1">
    <source>
        <dbReference type="ARBA" id="ARBA00022741"/>
    </source>
</evidence>
<comment type="similarity">
    <text evidence="10">Belongs to the helicase family. Hel308 subfamily.</text>
</comment>
<dbReference type="InterPro" id="IPR048772">
    <property type="entry name" value="Hel308-like_dom4"/>
</dbReference>
<dbReference type="InterPro" id="IPR022965">
    <property type="entry name" value="Helicase_Hel308"/>
</dbReference>
<keyword evidence="5 10" id="KW-0067">ATP-binding</keyword>
<dbReference type="GO" id="GO:0043138">
    <property type="term" value="F:3'-5' DNA helicase activity"/>
    <property type="evidence" value="ECO:0007669"/>
    <property type="project" value="UniProtKB-UniRule"/>
</dbReference>
<keyword evidence="8 10" id="KW-0413">Isomerase</keyword>
<dbReference type="InterPro" id="IPR011545">
    <property type="entry name" value="DEAD/DEAH_box_helicase_dom"/>
</dbReference>